<dbReference type="InterPro" id="IPR008254">
    <property type="entry name" value="Flavodoxin/NO_synth"/>
</dbReference>
<comment type="caution">
    <text evidence="5">The sequence shown here is derived from an EMBL/GenBank/DDBJ whole genome shotgun (WGS) entry which is preliminary data.</text>
</comment>
<keyword evidence="2" id="KW-0288">FMN</keyword>
<keyword evidence="6" id="KW-1185">Reference proteome</keyword>
<dbReference type="SUPFAM" id="SSF52218">
    <property type="entry name" value="Flavoproteins"/>
    <property type="match status" value="1"/>
</dbReference>
<dbReference type="Pfam" id="PF00258">
    <property type="entry name" value="Flavodoxin_1"/>
    <property type="match status" value="1"/>
</dbReference>
<protein>
    <recommendedName>
        <fullName evidence="4">Flavodoxin-like domain-containing protein</fullName>
    </recommendedName>
</protein>
<evidence type="ECO:0000256" key="2">
    <source>
        <dbReference type="ARBA" id="ARBA00022643"/>
    </source>
</evidence>
<evidence type="ECO:0000256" key="1">
    <source>
        <dbReference type="ARBA" id="ARBA00022630"/>
    </source>
</evidence>
<keyword evidence="1" id="KW-0285">Flavoprotein</keyword>
<reference evidence="6" key="1">
    <citation type="journal article" date="2019" name="Int. J. Syst. Evol. Microbiol.">
        <title>The Global Catalogue of Microorganisms (GCM) 10K type strain sequencing project: providing services to taxonomists for standard genome sequencing and annotation.</title>
        <authorList>
            <consortium name="The Broad Institute Genomics Platform"/>
            <consortium name="The Broad Institute Genome Sequencing Center for Infectious Disease"/>
            <person name="Wu L."/>
            <person name="Ma J."/>
        </authorList>
    </citation>
    <scope>NUCLEOTIDE SEQUENCE [LARGE SCALE GENOMIC DNA]</scope>
    <source>
        <strain evidence="6">KCTC 23314</strain>
    </source>
</reference>
<organism evidence="5 6">
    <name type="scientific">Pseudorhodoferax aquiterrae</name>
    <dbReference type="NCBI Taxonomy" id="747304"/>
    <lineage>
        <taxon>Bacteria</taxon>
        <taxon>Pseudomonadati</taxon>
        <taxon>Pseudomonadota</taxon>
        <taxon>Betaproteobacteria</taxon>
        <taxon>Burkholderiales</taxon>
        <taxon>Comamonadaceae</taxon>
    </lineage>
</organism>
<proteinExistence type="predicted"/>
<name>A0ABQ3GCK7_9BURK</name>
<gene>
    <name evidence="5" type="primary">yqcA</name>
    <name evidence="5" type="ORF">GCM10007320_57640</name>
</gene>
<dbReference type="Gene3D" id="3.40.50.360">
    <property type="match status" value="1"/>
</dbReference>
<keyword evidence="3" id="KW-0813">Transport</keyword>
<feature type="domain" description="Flavodoxin-like" evidence="4">
    <location>
        <begin position="10"/>
        <end position="153"/>
    </location>
</feature>
<evidence type="ECO:0000313" key="6">
    <source>
        <dbReference type="Proteomes" id="UP000626210"/>
    </source>
</evidence>
<dbReference type="PROSITE" id="PS50902">
    <property type="entry name" value="FLAVODOXIN_LIKE"/>
    <property type="match status" value="1"/>
</dbReference>
<dbReference type="PANTHER" id="PTHR19384">
    <property type="entry name" value="NITRIC OXIDE SYNTHASE-RELATED"/>
    <property type="match status" value="1"/>
</dbReference>
<evidence type="ECO:0000259" key="4">
    <source>
        <dbReference type="PROSITE" id="PS50902"/>
    </source>
</evidence>
<dbReference type="InterPro" id="IPR001094">
    <property type="entry name" value="Flavdoxin-like"/>
</dbReference>
<keyword evidence="3" id="KW-0249">Electron transport</keyword>
<evidence type="ECO:0000313" key="5">
    <source>
        <dbReference type="EMBL" id="GHD00292.1"/>
    </source>
</evidence>
<dbReference type="PANTHER" id="PTHR19384:SF84">
    <property type="entry name" value="METHIONINE SYNTHASE REDUCTASE"/>
    <property type="match status" value="1"/>
</dbReference>
<accession>A0ABQ3GCK7</accession>
<evidence type="ECO:0000256" key="3">
    <source>
        <dbReference type="ARBA" id="ARBA00022982"/>
    </source>
</evidence>
<dbReference type="Proteomes" id="UP000626210">
    <property type="component" value="Unassembled WGS sequence"/>
</dbReference>
<dbReference type="EMBL" id="BMYK01000031">
    <property type="protein sequence ID" value="GHD00292.1"/>
    <property type="molecule type" value="Genomic_DNA"/>
</dbReference>
<sequence>MRGYASRMQLKILVGTVTGNALSVAQAIELSCTDLVADIAVLPMDGLDIGVFDEDALFLVCTSTTGAGDLPDNAQALYASLLNEPRYLGSVRYGLIALGDAGAHAATFVEGGLKFDAALQDLGAKRIGEVFTHDASGAEDAETAGVQWCRAWLAQALS</sequence>
<dbReference type="PRINTS" id="PR00369">
    <property type="entry name" value="FLAVODOXIN"/>
</dbReference>
<dbReference type="InterPro" id="IPR029039">
    <property type="entry name" value="Flavoprotein-like_sf"/>
</dbReference>